<sequence length="223" mass="24774">MTAFGLGVLSSLLATALICALGWARASRPRWWAISLLARLTGTGVHRVYREQRLAEADLAEDLARARRVKVLTGRGNTLTRDVFAPLWSAGAARPVPVQLLLPDPDTCSGHWLRQRAEALSTTDPGVTEHLLRDQIGANIDYLDEVGRKRPNMELRLFDLPHSHRIVLTDQAAYLTFYSRHDHGRNSPCLYLRAPGLLYDVVSELFSAIWAGVPPRPGPPEID</sequence>
<dbReference type="EMBL" id="WWHY01000001">
    <property type="protein sequence ID" value="MYR30867.1"/>
    <property type="molecule type" value="Genomic_DNA"/>
</dbReference>
<comment type="caution">
    <text evidence="1">The sequence shown here is derived from an EMBL/GenBank/DDBJ whole genome shotgun (WGS) entry which is preliminary data.</text>
</comment>
<proteinExistence type="predicted"/>
<organism evidence="1 2">
    <name type="scientific">Nocardiopsis alba</name>
    <dbReference type="NCBI Taxonomy" id="53437"/>
    <lineage>
        <taxon>Bacteria</taxon>
        <taxon>Bacillati</taxon>
        <taxon>Actinomycetota</taxon>
        <taxon>Actinomycetes</taxon>
        <taxon>Streptosporangiales</taxon>
        <taxon>Nocardiopsidaceae</taxon>
        <taxon>Nocardiopsis</taxon>
    </lineage>
</organism>
<name>A0A7K2IM06_9ACTN</name>
<accession>A0A7K2IM06</accession>
<protein>
    <submittedName>
        <fullName evidence="1">Uncharacterized protein</fullName>
    </submittedName>
</protein>
<evidence type="ECO:0000313" key="2">
    <source>
        <dbReference type="Proteomes" id="UP000467124"/>
    </source>
</evidence>
<evidence type="ECO:0000313" key="1">
    <source>
        <dbReference type="EMBL" id="MYR30867.1"/>
    </source>
</evidence>
<reference evidence="1 2" key="1">
    <citation type="journal article" date="2019" name="Nat. Commun.">
        <title>The antimicrobial potential of Streptomyces from insect microbiomes.</title>
        <authorList>
            <person name="Chevrette M.G."/>
            <person name="Carlson C.M."/>
            <person name="Ortega H.E."/>
            <person name="Thomas C."/>
            <person name="Ananiev G.E."/>
            <person name="Barns K.J."/>
            <person name="Book A.J."/>
            <person name="Cagnazzo J."/>
            <person name="Carlos C."/>
            <person name="Flanigan W."/>
            <person name="Grubbs K.J."/>
            <person name="Horn H.A."/>
            <person name="Hoffmann F.M."/>
            <person name="Klassen J.L."/>
            <person name="Knack J.J."/>
            <person name="Lewin G.R."/>
            <person name="McDonald B.R."/>
            <person name="Muller L."/>
            <person name="Melo W.G.P."/>
            <person name="Pinto-Tomas A.A."/>
            <person name="Schmitz A."/>
            <person name="Wendt-Pienkowski E."/>
            <person name="Wildman S."/>
            <person name="Zhao M."/>
            <person name="Zhang F."/>
            <person name="Bugni T.S."/>
            <person name="Andes D.R."/>
            <person name="Pupo M.T."/>
            <person name="Currie C.R."/>
        </authorList>
    </citation>
    <scope>NUCLEOTIDE SEQUENCE [LARGE SCALE GENOMIC DNA]</scope>
    <source>
        <strain evidence="1 2">SID5840</strain>
    </source>
</reference>
<dbReference type="Proteomes" id="UP000467124">
    <property type="component" value="Unassembled WGS sequence"/>
</dbReference>
<dbReference type="RefSeq" id="WP_161110035.1">
    <property type="nucleotide sequence ID" value="NZ_WWHY01000001.1"/>
</dbReference>
<gene>
    <name evidence="1" type="ORF">GTW20_00940</name>
</gene>
<dbReference type="AlphaFoldDB" id="A0A7K2IM06"/>